<dbReference type="PANTHER" id="PTHR43547:SF2">
    <property type="entry name" value="HYBRID SIGNAL TRANSDUCTION HISTIDINE KINASE C"/>
    <property type="match status" value="1"/>
</dbReference>
<dbReference type="InterPro" id="IPR004358">
    <property type="entry name" value="Sig_transdc_His_kin-like_C"/>
</dbReference>
<dbReference type="STRING" id="1666911.HLUCCA11_01040"/>
<dbReference type="SUPFAM" id="SSF47384">
    <property type="entry name" value="Homodimeric domain of signal transducing histidine kinase"/>
    <property type="match status" value="1"/>
</dbReference>
<dbReference type="EMBL" id="LJZR01000001">
    <property type="protein sequence ID" value="KPQ37667.1"/>
    <property type="molecule type" value="Genomic_DNA"/>
</dbReference>
<dbReference type="GO" id="GO:0000155">
    <property type="term" value="F:phosphorelay sensor kinase activity"/>
    <property type="evidence" value="ECO:0007669"/>
    <property type="project" value="InterPro"/>
</dbReference>
<accession>A0A0P8A3T8</accession>
<feature type="modified residue" description="4-aspartylphosphate" evidence="6">
    <location>
        <position position="59"/>
    </location>
</feature>
<evidence type="ECO:0000256" key="6">
    <source>
        <dbReference type="PROSITE-ProRule" id="PRU00169"/>
    </source>
</evidence>
<dbReference type="InterPro" id="IPR036890">
    <property type="entry name" value="HATPase_C_sf"/>
</dbReference>
<dbReference type="InterPro" id="IPR011006">
    <property type="entry name" value="CheY-like_superfamily"/>
</dbReference>
<dbReference type="Gene3D" id="3.30.565.10">
    <property type="entry name" value="Histidine kinase-like ATPase, C-terminal domain"/>
    <property type="match status" value="1"/>
</dbReference>
<dbReference type="SMART" id="SM00448">
    <property type="entry name" value="REC"/>
    <property type="match status" value="1"/>
</dbReference>
<feature type="domain" description="Response regulatory" evidence="9">
    <location>
        <begin position="10"/>
        <end position="126"/>
    </location>
</feature>
<dbReference type="EC" id="2.7.13.3" evidence="2"/>
<dbReference type="CDD" id="cd19920">
    <property type="entry name" value="REC_PA4781-like"/>
    <property type="match status" value="1"/>
</dbReference>
<dbReference type="Pfam" id="PF02518">
    <property type="entry name" value="HATPase_c"/>
    <property type="match status" value="1"/>
</dbReference>
<dbReference type="InterPro" id="IPR003661">
    <property type="entry name" value="HisK_dim/P_dom"/>
</dbReference>
<evidence type="ECO:0000256" key="2">
    <source>
        <dbReference type="ARBA" id="ARBA00012438"/>
    </source>
</evidence>
<keyword evidence="4 10" id="KW-0808">Transferase</keyword>
<dbReference type="SMART" id="SM00387">
    <property type="entry name" value="HATPase_c"/>
    <property type="match status" value="1"/>
</dbReference>
<dbReference type="Gene3D" id="1.10.287.130">
    <property type="match status" value="1"/>
</dbReference>
<sequence>MKASIQSSGFVLIVDDTPTNISVLAQALRQAGLAIRIANDGVAALKQINQEQPALILLDVQMPVMDGFETCRRLKASETTSHIPIIFMTALSDKASRVKGLSLGAVDYIAKPFEQDEVLARVKVHLQLKQLTDQLEQRVEERTRELQNAQVQLVQQEKLATLGQLIAGIAHEINNPMACIANNIEPAHEYIRDLADLLRLYQQHYSDPVSEIRDLLENRDIDFALKDLPKLLDSMQLSTERIKKISISLRNFSRMDADTKVLTDIHEGLDSTLVILGHRTKSLGERPEISVMKVYGGDIPEILCFPSAINQVFMNILANAIDALENVDAPVITITTKCINSDHVAIEIADNGPGLTEIVKQRLFDPLFTTKPVGKGTGLGLSISRQIIVEKHQGQIECFSDPGKGCKFLLVLPTRTVSTEPRMSTTAALV</sequence>
<feature type="domain" description="Histidine kinase" evidence="8">
    <location>
        <begin position="168"/>
        <end position="416"/>
    </location>
</feature>
<evidence type="ECO:0000259" key="8">
    <source>
        <dbReference type="PROSITE" id="PS50109"/>
    </source>
</evidence>
<evidence type="ECO:0000256" key="5">
    <source>
        <dbReference type="ARBA" id="ARBA00023012"/>
    </source>
</evidence>
<proteinExistence type="predicted"/>
<dbReference type="PRINTS" id="PR00344">
    <property type="entry name" value="BCTRLSENSOR"/>
</dbReference>
<comment type="caution">
    <text evidence="10">The sequence shown here is derived from an EMBL/GenBank/DDBJ whole genome shotgun (WGS) entry which is preliminary data.</text>
</comment>
<protein>
    <recommendedName>
        <fullName evidence="2">histidine kinase</fullName>
        <ecNumber evidence="2">2.7.13.3</ecNumber>
    </recommendedName>
</protein>
<keyword evidence="5" id="KW-0902">Two-component regulatory system</keyword>
<evidence type="ECO:0000256" key="4">
    <source>
        <dbReference type="ARBA" id="ARBA00022777"/>
    </source>
</evidence>
<comment type="catalytic activity">
    <reaction evidence="1">
        <text>ATP + protein L-histidine = ADP + protein N-phospho-L-histidine.</text>
        <dbReference type="EC" id="2.7.13.3"/>
    </reaction>
</comment>
<feature type="coiled-coil region" evidence="7">
    <location>
        <begin position="125"/>
        <end position="159"/>
    </location>
</feature>
<dbReference type="PROSITE" id="PS50109">
    <property type="entry name" value="HIS_KIN"/>
    <property type="match status" value="1"/>
</dbReference>
<dbReference type="InterPro" id="IPR005467">
    <property type="entry name" value="His_kinase_dom"/>
</dbReference>
<evidence type="ECO:0000313" key="11">
    <source>
        <dbReference type="Proteomes" id="UP000050465"/>
    </source>
</evidence>
<dbReference type="InterPro" id="IPR036097">
    <property type="entry name" value="HisK_dim/P_sf"/>
</dbReference>
<evidence type="ECO:0000256" key="3">
    <source>
        <dbReference type="ARBA" id="ARBA00022553"/>
    </source>
</evidence>
<dbReference type="SUPFAM" id="SSF55874">
    <property type="entry name" value="ATPase domain of HSP90 chaperone/DNA topoisomerase II/histidine kinase"/>
    <property type="match status" value="1"/>
</dbReference>
<name>A0A0P8A3T8_9CYAN</name>
<keyword evidence="4 10" id="KW-0418">Kinase</keyword>
<dbReference type="SUPFAM" id="SSF52172">
    <property type="entry name" value="CheY-like"/>
    <property type="match status" value="1"/>
</dbReference>
<dbReference type="Proteomes" id="UP000050465">
    <property type="component" value="Unassembled WGS sequence"/>
</dbReference>
<dbReference type="Pfam" id="PF00072">
    <property type="entry name" value="Response_reg"/>
    <property type="match status" value="1"/>
</dbReference>
<dbReference type="PROSITE" id="PS50110">
    <property type="entry name" value="RESPONSE_REGULATORY"/>
    <property type="match status" value="1"/>
</dbReference>
<dbReference type="Gene3D" id="3.40.50.2300">
    <property type="match status" value="1"/>
</dbReference>
<keyword evidence="7" id="KW-0175">Coiled coil</keyword>
<dbReference type="PANTHER" id="PTHR43547">
    <property type="entry name" value="TWO-COMPONENT HISTIDINE KINASE"/>
    <property type="match status" value="1"/>
</dbReference>
<evidence type="ECO:0000256" key="1">
    <source>
        <dbReference type="ARBA" id="ARBA00000085"/>
    </source>
</evidence>
<dbReference type="CDD" id="cd00082">
    <property type="entry name" value="HisKA"/>
    <property type="match status" value="1"/>
</dbReference>
<dbReference type="InterPro" id="IPR001789">
    <property type="entry name" value="Sig_transdc_resp-reg_receiver"/>
</dbReference>
<reference evidence="10 11" key="1">
    <citation type="submission" date="2015-09" db="EMBL/GenBank/DDBJ databases">
        <title>Identification and resolution of microdiversity through metagenomic sequencing of parallel consortia.</title>
        <authorList>
            <person name="Nelson W.C."/>
            <person name="Romine M.F."/>
            <person name="Lindemann S.R."/>
        </authorList>
    </citation>
    <scope>NUCLEOTIDE SEQUENCE [LARGE SCALE GENOMIC DNA]</scope>
    <source>
        <strain evidence="10">Ana</strain>
    </source>
</reference>
<dbReference type="PATRIC" id="fig|1666911.3.peg.2598"/>
<evidence type="ECO:0000259" key="9">
    <source>
        <dbReference type="PROSITE" id="PS50110"/>
    </source>
</evidence>
<dbReference type="InterPro" id="IPR003594">
    <property type="entry name" value="HATPase_dom"/>
</dbReference>
<gene>
    <name evidence="10" type="ORF">HLUCCA11_01040</name>
</gene>
<dbReference type="AlphaFoldDB" id="A0A0P8A3T8"/>
<evidence type="ECO:0000256" key="7">
    <source>
        <dbReference type="SAM" id="Coils"/>
    </source>
</evidence>
<organism evidence="10 11">
    <name type="scientific">Phormidesmis priestleyi Ana</name>
    <dbReference type="NCBI Taxonomy" id="1666911"/>
    <lineage>
        <taxon>Bacteria</taxon>
        <taxon>Bacillati</taxon>
        <taxon>Cyanobacteriota</taxon>
        <taxon>Cyanophyceae</taxon>
        <taxon>Leptolyngbyales</taxon>
        <taxon>Leptolyngbyaceae</taxon>
        <taxon>Phormidesmis</taxon>
    </lineage>
</organism>
<keyword evidence="3 6" id="KW-0597">Phosphoprotein</keyword>
<evidence type="ECO:0000313" key="10">
    <source>
        <dbReference type="EMBL" id="KPQ37667.1"/>
    </source>
</evidence>